<feature type="region of interest" description="Disordered" evidence="6">
    <location>
        <begin position="341"/>
        <end position="461"/>
    </location>
</feature>
<sequence length="461" mass="50732">MFNLAKKLVSSIESQATTYLANSPESDHDSSTYALRVLNIEKHSLADKYGFESFFDYITAINHRPITTFFQQGSSVTSNPYSSTDQSSINFSILLDFLNSQVNELKNDLIFTTWSAKGAISRDVLIPNSEFASKSQLDEVDLGGTNTSTTIKNTTFQKINFTLQLTPLETASYVWHVLRVQPNSPAHLAGILPDDYIINCEGGKLSTGGEDLLGKVVSSVYSKWRLKREQSTHDIPPCSLVLYVYNHDYDTVRPVTIFPNGNWGGRGFLGCDIGYGLLHQIPEVVFGKSAKQGNERRGSPVDISPGAVMFSQEKEEVHSSIPLLPPATSNFLKLSAKAPSFSRSQEHLEGSDVAARKPPPSRRARRGSSKNIRTEALEEYFREETERSKEGDSSRDGGEGDESDVPPPPRVSKGTDGAKEEGHDQAIDESTVKPTDQPAEQPTGQPSDQPEAQPQEKDDQA</sequence>
<dbReference type="EMBL" id="CAACVR010000033">
    <property type="protein sequence ID" value="VEU22899.1"/>
    <property type="molecule type" value="Genomic_DNA"/>
</dbReference>
<feature type="compositionally biased region" description="Polar residues" evidence="6">
    <location>
        <begin position="432"/>
        <end position="452"/>
    </location>
</feature>
<dbReference type="PROSITE" id="PS51865">
    <property type="entry name" value="PDZ_GRASP"/>
    <property type="match status" value="1"/>
</dbReference>
<organism evidence="8 9">
    <name type="scientific">Brettanomyces naardenensis</name>
    <name type="common">Yeast</name>
    <dbReference type="NCBI Taxonomy" id="13370"/>
    <lineage>
        <taxon>Eukaryota</taxon>
        <taxon>Fungi</taxon>
        <taxon>Dikarya</taxon>
        <taxon>Ascomycota</taxon>
        <taxon>Saccharomycotina</taxon>
        <taxon>Pichiomycetes</taxon>
        <taxon>Pichiales</taxon>
        <taxon>Pichiaceae</taxon>
        <taxon>Brettanomyces</taxon>
    </lineage>
</organism>
<dbReference type="InterPro" id="IPR024958">
    <property type="entry name" value="GRASP_PDZ"/>
</dbReference>
<dbReference type="GO" id="GO:0000139">
    <property type="term" value="C:Golgi membrane"/>
    <property type="evidence" value="ECO:0007669"/>
    <property type="project" value="UniProtKB-SubCell"/>
</dbReference>
<dbReference type="PANTHER" id="PTHR12893">
    <property type="entry name" value="GOLGI REASSEMBLY STACKING PROTEIN GRASP"/>
    <property type="match status" value="1"/>
</dbReference>
<feature type="domain" description="PDZ GRASP-type" evidence="7">
    <location>
        <begin position="173"/>
        <end position="278"/>
    </location>
</feature>
<evidence type="ECO:0000256" key="5">
    <source>
        <dbReference type="ARBA" id="ARBA00023136"/>
    </source>
</evidence>
<evidence type="ECO:0000256" key="1">
    <source>
        <dbReference type="ARBA" id="ARBA00004394"/>
    </source>
</evidence>
<evidence type="ECO:0000313" key="8">
    <source>
        <dbReference type="EMBL" id="VEU22899.1"/>
    </source>
</evidence>
<keyword evidence="4" id="KW-0333">Golgi apparatus</keyword>
<keyword evidence="9" id="KW-1185">Reference proteome</keyword>
<dbReference type="InterPro" id="IPR007583">
    <property type="entry name" value="GRASP55_65"/>
</dbReference>
<dbReference type="FunCoup" id="A0A448YPN5">
    <property type="interactions" value="109"/>
</dbReference>
<dbReference type="STRING" id="13370.A0A448YPN5"/>
<protein>
    <submittedName>
        <fullName evidence="8">DEKNAAC103974</fullName>
    </submittedName>
</protein>
<dbReference type="PANTHER" id="PTHR12893:SF0">
    <property type="entry name" value="GRASP65"/>
    <property type="match status" value="1"/>
</dbReference>
<dbReference type="InterPro" id="IPR036034">
    <property type="entry name" value="PDZ_sf"/>
</dbReference>
<keyword evidence="3" id="KW-0677">Repeat</keyword>
<feature type="compositionally biased region" description="Basic and acidic residues" evidence="6">
    <location>
        <begin position="372"/>
        <end position="398"/>
    </location>
</feature>
<gene>
    <name evidence="8" type="ORF">BRENAR_LOCUS3630</name>
</gene>
<dbReference type="AlphaFoldDB" id="A0A448YPN5"/>
<feature type="compositionally biased region" description="Basic and acidic residues" evidence="6">
    <location>
        <begin position="416"/>
        <end position="426"/>
    </location>
</feature>
<accession>A0A448YPN5</accession>
<proteinExistence type="predicted"/>
<evidence type="ECO:0000256" key="3">
    <source>
        <dbReference type="ARBA" id="ARBA00022737"/>
    </source>
</evidence>
<reference evidence="8 9" key="1">
    <citation type="submission" date="2018-12" db="EMBL/GenBank/DDBJ databases">
        <authorList>
            <person name="Tiukova I."/>
            <person name="Dainat J."/>
        </authorList>
    </citation>
    <scope>NUCLEOTIDE SEQUENCE [LARGE SCALE GENOMIC DNA]</scope>
</reference>
<keyword evidence="2" id="KW-0732">Signal</keyword>
<dbReference type="InParanoid" id="A0A448YPN5"/>
<dbReference type="SUPFAM" id="SSF50156">
    <property type="entry name" value="PDZ domain-like"/>
    <property type="match status" value="1"/>
</dbReference>
<evidence type="ECO:0000313" key="9">
    <source>
        <dbReference type="Proteomes" id="UP000290900"/>
    </source>
</evidence>
<evidence type="ECO:0000259" key="7">
    <source>
        <dbReference type="PROSITE" id="PS51865"/>
    </source>
</evidence>
<dbReference type="Gene3D" id="2.30.42.10">
    <property type="match status" value="2"/>
</dbReference>
<comment type="subcellular location">
    <subcellularLocation>
        <location evidence="1">Golgi apparatus membrane</location>
    </subcellularLocation>
</comment>
<dbReference type="GO" id="GO:0007030">
    <property type="term" value="P:Golgi organization"/>
    <property type="evidence" value="ECO:0007669"/>
    <property type="project" value="TreeGrafter"/>
</dbReference>
<keyword evidence="5" id="KW-0472">Membrane</keyword>
<evidence type="ECO:0000256" key="2">
    <source>
        <dbReference type="ARBA" id="ARBA00022729"/>
    </source>
</evidence>
<dbReference type="Proteomes" id="UP000290900">
    <property type="component" value="Unassembled WGS sequence"/>
</dbReference>
<feature type="compositionally biased region" description="Basic residues" evidence="6">
    <location>
        <begin position="359"/>
        <end position="368"/>
    </location>
</feature>
<dbReference type="Pfam" id="PF04886">
    <property type="entry name" value="PT"/>
    <property type="match status" value="1"/>
</dbReference>
<dbReference type="OrthoDB" id="3318at2759"/>
<evidence type="ECO:0000256" key="6">
    <source>
        <dbReference type="SAM" id="MobiDB-lite"/>
    </source>
</evidence>
<evidence type="ECO:0000256" key="4">
    <source>
        <dbReference type="ARBA" id="ARBA00023034"/>
    </source>
</evidence>
<dbReference type="InterPro" id="IPR006970">
    <property type="entry name" value="PT"/>
</dbReference>
<name>A0A448YPN5_BRENA</name>
<dbReference type="Pfam" id="PF04495">
    <property type="entry name" value="GRASP55_65"/>
    <property type="match status" value="1"/>
</dbReference>